<evidence type="ECO:0000313" key="2">
    <source>
        <dbReference type="Proteomes" id="UP000198406"/>
    </source>
</evidence>
<name>A0A1Z5K4N5_FISSO</name>
<dbReference type="Proteomes" id="UP000198406">
    <property type="component" value="Unassembled WGS sequence"/>
</dbReference>
<dbReference type="Pfam" id="PF13092">
    <property type="entry name" value="CENP-L"/>
    <property type="match status" value="1"/>
</dbReference>
<proteinExistence type="predicted"/>
<dbReference type="EMBL" id="BDSP01000161">
    <property type="protein sequence ID" value="GAX21217.1"/>
    <property type="molecule type" value="Genomic_DNA"/>
</dbReference>
<gene>
    <name evidence="1" type="ORF">FisN_23Lu162</name>
</gene>
<dbReference type="InParanoid" id="A0A1Z5K4N5"/>
<reference evidence="1 2" key="1">
    <citation type="journal article" date="2015" name="Plant Cell">
        <title>Oil accumulation by the oleaginous diatom Fistulifera solaris as revealed by the genome and transcriptome.</title>
        <authorList>
            <person name="Tanaka T."/>
            <person name="Maeda Y."/>
            <person name="Veluchamy A."/>
            <person name="Tanaka M."/>
            <person name="Abida H."/>
            <person name="Marechal E."/>
            <person name="Bowler C."/>
            <person name="Muto M."/>
            <person name="Sunaga Y."/>
            <person name="Tanaka M."/>
            <person name="Yoshino T."/>
            <person name="Taniguchi T."/>
            <person name="Fukuda Y."/>
            <person name="Nemoto M."/>
            <person name="Matsumoto M."/>
            <person name="Wong P.S."/>
            <person name="Aburatani S."/>
            <person name="Fujibuchi W."/>
        </authorList>
    </citation>
    <scope>NUCLEOTIDE SEQUENCE [LARGE SCALE GENOMIC DNA]</scope>
    <source>
        <strain evidence="1 2">JPCC DA0580</strain>
    </source>
</reference>
<accession>A0A1Z5K4N5</accession>
<protein>
    <submittedName>
        <fullName evidence="1">Uncharacterized protein</fullName>
    </submittedName>
</protein>
<dbReference type="InterPro" id="IPR025204">
    <property type="entry name" value="CENP-L"/>
</dbReference>
<dbReference type="AlphaFoldDB" id="A0A1Z5K4N5"/>
<organism evidence="1 2">
    <name type="scientific">Fistulifera solaris</name>
    <name type="common">Oleaginous diatom</name>
    <dbReference type="NCBI Taxonomy" id="1519565"/>
    <lineage>
        <taxon>Eukaryota</taxon>
        <taxon>Sar</taxon>
        <taxon>Stramenopiles</taxon>
        <taxon>Ochrophyta</taxon>
        <taxon>Bacillariophyta</taxon>
        <taxon>Bacillariophyceae</taxon>
        <taxon>Bacillariophycidae</taxon>
        <taxon>Naviculales</taxon>
        <taxon>Naviculaceae</taxon>
        <taxon>Fistulifera</taxon>
    </lineage>
</organism>
<sequence length="254" mass="29143">MSSSSLDDILLRQTWFLYHLPPTTHARRKQFSDKNASRALQSVGDNTSYVSWKFASKEAKNDDYSIWHMQSFSKEDEMMVAEVVAFWEERICFARGKANWYKAAVRWIGCEDHHCQWSQTEMALMVTQLLRDSVREKDCSATTLVFQVPTHLTDCGLDTVSLSIPPANMNQFCQSIEESRPLGEDAFPVIRALHNFVRQNFNLNLQTFRLTKFTTSQALIDQDGRIQPYNGVSALVKTVTERLATRHGGNHEND</sequence>
<keyword evidence="2" id="KW-1185">Reference proteome</keyword>
<comment type="caution">
    <text evidence="1">The sequence shown here is derived from an EMBL/GenBank/DDBJ whole genome shotgun (WGS) entry which is preliminary data.</text>
</comment>
<evidence type="ECO:0000313" key="1">
    <source>
        <dbReference type="EMBL" id="GAX21217.1"/>
    </source>
</evidence>